<evidence type="ECO:0000256" key="1">
    <source>
        <dbReference type="SAM" id="SignalP"/>
    </source>
</evidence>
<dbReference type="InterPro" id="IPR028250">
    <property type="entry name" value="DsbDN"/>
</dbReference>
<reference evidence="3 4" key="1">
    <citation type="submission" date="2019-11" db="EMBL/GenBank/DDBJ databases">
        <title>Draft Whole-Genome sequence of the marine photosynthetic bacterium Rhodovulum strictum DSM 11289.</title>
        <authorList>
            <person name="Kyndt J.A."/>
            <person name="Meyer T.E."/>
        </authorList>
    </citation>
    <scope>NUCLEOTIDE SEQUENCE [LARGE SCALE GENOMIC DNA]</scope>
    <source>
        <strain evidence="3 4">DSM 11289</strain>
    </source>
</reference>
<accession>A0A844B5Q2</accession>
<dbReference type="Pfam" id="PF11412">
    <property type="entry name" value="DsbD_N"/>
    <property type="match status" value="1"/>
</dbReference>
<keyword evidence="4" id="KW-1185">Reference proteome</keyword>
<dbReference type="Proteomes" id="UP000466730">
    <property type="component" value="Unassembled WGS sequence"/>
</dbReference>
<feature type="chain" id="PRO_5032929492" description="Thiol:disulfide interchange protein DsbD N-terminal domain-containing protein" evidence="1">
    <location>
        <begin position="30"/>
        <end position="274"/>
    </location>
</feature>
<evidence type="ECO:0000313" key="4">
    <source>
        <dbReference type="Proteomes" id="UP000466730"/>
    </source>
</evidence>
<comment type="caution">
    <text evidence="3">The sequence shown here is derived from an EMBL/GenBank/DDBJ whole genome shotgun (WGS) entry which is preliminary data.</text>
</comment>
<dbReference type="OrthoDB" id="9811036at2"/>
<sequence length="274" mass="29307">MLLAMTSTRIVRLAAAAALALGLAQTAPAGPPEDVLRAEILPGWKTPEGTYMAGLKLRLAPGWKTYWRAPGDAGVPPRFDWSGSGNMAGVRVHWPVPRVFTSNGLRTIGYEREVVLPLELTPREPGQPVELRARVELGVCQDICLPMELRLTGMLPAEGGAEAIRAALDARPLTAREAKVGAVRCTVEPIRDGLRLTAEIEVAALGAGETVVFELPDPSIWVSEADMARQGGRLVAQADLVPASGTPFALDRSELRITLLGERRAVDIRGCAGR</sequence>
<name>A0A844B5Q2_9RHOB</name>
<dbReference type="EMBL" id="WJPO01000002">
    <property type="protein sequence ID" value="MRH19704.1"/>
    <property type="molecule type" value="Genomic_DNA"/>
</dbReference>
<protein>
    <recommendedName>
        <fullName evidence="2">Thiol:disulfide interchange protein DsbD N-terminal domain-containing protein</fullName>
    </recommendedName>
</protein>
<evidence type="ECO:0000259" key="2">
    <source>
        <dbReference type="Pfam" id="PF11412"/>
    </source>
</evidence>
<gene>
    <name evidence="3" type="ORF">GH815_01765</name>
</gene>
<dbReference type="AlphaFoldDB" id="A0A844B5Q2"/>
<proteinExistence type="predicted"/>
<feature type="domain" description="Thiol:disulfide interchange protein DsbD N-terminal" evidence="2">
    <location>
        <begin position="45"/>
        <end position="152"/>
    </location>
</feature>
<evidence type="ECO:0000313" key="3">
    <source>
        <dbReference type="EMBL" id="MRH19704.1"/>
    </source>
</evidence>
<keyword evidence="1" id="KW-0732">Signal</keyword>
<organism evidence="3 4">
    <name type="scientific">Rhodovulum strictum</name>
    <dbReference type="NCBI Taxonomy" id="58314"/>
    <lineage>
        <taxon>Bacteria</taxon>
        <taxon>Pseudomonadati</taxon>
        <taxon>Pseudomonadota</taxon>
        <taxon>Alphaproteobacteria</taxon>
        <taxon>Rhodobacterales</taxon>
        <taxon>Paracoccaceae</taxon>
        <taxon>Rhodovulum</taxon>
    </lineage>
</organism>
<feature type="signal peptide" evidence="1">
    <location>
        <begin position="1"/>
        <end position="29"/>
    </location>
</feature>